<evidence type="ECO:0000256" key="1">
    <source>
        <dbReference type="ARBA" id="ARBA00004613"/>
    </source>
</evidence>
<name>A0A419DEK6_9BACT</name>
<organism evidence="4 5">
    <name type="scientific">candidate division WS5 bacterium</name>
    <dbReference type="NCBI Taxonomy" id="2093353"/>
    <lineage>
        <taxon>Bacteria</taxon>
        <taxon>candidate division WS5</taxon>
    </lineage>
</organism>
<accession>A0A419DEK6</accession>
<gene>
    <name evidence="4" type="ORF">C4544_02580</name>
</gene>
<evidence type="ECO:0000256" key="2">
    <source>
        <dbReference type="ARBA" id="ARBA00022729"/>
    </source>
</evidence>
<dbReference type="SUPFAM" id="SSF88713">
    <property type="entry name" value="Glycoside hydrolase/deacetylase"/>
    <property type="match status" value="1"/>
</dbReference>
<dbReference type="InterPro" id="IPR002509">
    <property type="entry name" value="NODB_dom"/>
</dbReference>
<protein>
    <recommendedName>
        <fullName evidence="3">NodB homology domain-containing protein</fullName>
    </recommendedName>
</protein>
<evidence type="ECO:0000313" key="5">
    <source>
        <dbReference type="Proteomes" id="UP000285655"/>
    </source>
</evidence>
<feature type="domain" description="NodB homology" evidence="3">
    <location>
        <begin position="93"/>
        <end position="353"/>
    </location>
</feature>
<dbReference type="PROSITE" id="PS51677">
    <property type="entry name" value="NODB"/>
    <property type="match status" value="1"/>
</dbReference>
<dbReference type="Gene3D" id="3.20.20.370">
    <property type="entry name" value="Glycoside hydrolase/deacetylase"/>
    <property type="match status" value="1"/>
</dbReference>
<dbReference type="InterPro" id="IPR051398">
    <property type="entry name" value="Polysacch_Deacetylase"/>
</dbReference>
<dbReference type="CDD" id="cd10918">
    <property type="entry name" value="CE4_NodB_like_5s_6s"/>
    <property type="match status" value="1"/>
</dbReference>
<comment type="caution">
    <text evidence="4">The sequence shown here is derived from an EMBL/GenBank/DDBJ whole genome shotgun (WGS) entry which is preliminary data.</text>
</comment>
<dbReference type="AlphaFoldDB" id="A0A419DEK6"/>
<evidence type="ECO:0000313" key="4">
    <source>
        <dbReference type="EMBL" id="RJO61512.1"/>
    </source>
</evidence>
<reference evidence="4 5" key="1">
    <citation type="journal article" date="2017" name="ISME J.">
        <title>Energy and carbon metabolisms in a deep terrestrial subsurface fluid microbial community.</title>
        <authorList>
            <person name="Momper L."/>
            <person name="Jungbluth S.P."/>
            <person name="Lee M.D."/>
            <person name="Amend J.P."/>
        </authorList>
    </citation>
    <scope>NUCLEOTIDE SEQUENCE [LARGE SCALE GENOMIC DNA]</scope>
    <source>
        <strain evidence="4">SURF_29</strain>
    </source>
</reference>
<dbReference type="GO" id="GO:0005576">
    <property type="term" value="C:extracellular region"/>
    <property type="evidence" value="ECO:0007669"/>
    <property type="project" value="UniProtKB-SubCell"/>
</dbReference>
<dbReference type="GO" id="GO:0005975">
    <property type="term" value="P:carbohydrate metabolic process"/>
    <property type="evidence" value="ECO:0007669"/>
    <property type="project" value="InterPro"/>
</dbReference>
<dbReference type="GO" id="GO:0016810">
    <property type="term" value="F:hydrolase activity, acting on carbon-nitrogen (but not peptide) bonds"/>
    <property type="evidence" value="ECO:0007669"/>
    <property type="project" value="InterPro"/>
</dbReference>
<keyword evidence="2" id="KW-0732">Signal</keyword>
<proteinExistence type="predicted"/>
<sequence length="353" mass="41013">MNLMKNFLKTFICNTSYAFNLPEYLGFFRRNKILVLMYHRILKSYSDDPLKNLNEHSISESQFEDQMAYLSHHCNVISVSDLIAGKNISQNNKNVVITFDDGYKDNFTNAFPILLKYNLPALFSISTEFVVNKTPLWFDIIEHAVRLVKKKHISIKLYDKYVDFILNSLNDKIKLLYWLRSKCFEITQENRGGFINDLINEFDIPIDYEELLIDPDYAPLSSEEIHEMAYSKMAEFAAHSVHHYLLSRVNITTLKHELLQSKSAVEYLTNSPCKYFCIPGGYYNETMINAILDTKFEVIFSSDTVEVDPQNIPVVIGRFGITRSINKGLFADIVHGPFHSIYYSLKAHKYKEI</sequence>
<dbReference type="Proteomes" id="UP000285655">
    <property type="component" value="Unassembled WGS sequence"/>
</dbReference>
<dbReference type="PANTHER" id="PTHR34216">
    <property type="match status" value="1"/>
</dbReference>
<evidence type="ECO:0000259" key="3">
    <source>
        <dbReference type="PROSITE" id="PS51677"/>
    </source>
</evidence>
<dbReference type="Pfam" id="PF01522">
    <property type="entry name" value="Polysacc_deac_1"/>
    <property type="match status" value="2"/>
</dbReference>
<dbReference type="InterPro" id="IPR011330">
    <property type="entry name" value="Glyco_hydro/deAcase_b/a-brl"/>
</dbReference>
<comment type="subcellular location">
    <subcellularLocation>
        <location evidence="1">Secreted</location>
    </subcellularLocation>
</comment>
<dbReference type="EMBL" id="QZJW01000018">
    <property type="protein sequence ID" value="RJO61512.1"/>
    <property type="molecule type" value="Genomic_DNA"/>
</dbReference>
<dbReference type="PANTHER" id="PTHR34216:SF3">
    <property type="entry name" value="POLY-BETA-1,6-N-ACETYL-D-GLUCOSAMINE N-DEACETYLASE"/>
    <property type="match status" value="1"/>
</dbReference>